<dbReference type="Proteomes" id="UP001147747">
    <property type="component" value="Unassembled WGS sequence"/>
</dbReference>
<evidence type="ECO:0000313" key="2">
    <source>
        <dbReference type="Proteomes" id="UP001147747"/>
    </source>
</evidence>
<dbReference type="RefSeq" id="XP_056483470.1">
    <property type="nucleotide sequence ID" value="XM_056632850.1"/>
</dbReference>
<dbReference type="EMBL" id="JAPZBU010000009">
    <property type="protein sequence ID" value="KAJ5385672.1"/>
    <property type="molecule type" value="Genomic_DNA"/>
</dbReference>
<protein>
    <submittedName>
        <fullName evidence="1">Uncharacterized protein</fullName>
    </submittedName>
</protein>
<dbReference type="GeneID" id="81371830"/>
<proteinExistence type="predicted"/>
<sequence>MVEESNTNNTTWFWIHCVLTGNAEAGIGLICACLPAMNHFFASVKSSRSKTSDSVYLKNHELGSWQNNSSRTAAHTVPENFFLPSQNDQAHLISTAAGPDGRESSIYSLRSEVHTTNYDGISKNITVS</sequence>
<reference evidence="1" key="2">
    <citation type="journal article" date="2023" name="IMA Fungus">
        <title>Comparative genomic study of the Penicillium genus elucidates a diverse pangenome and 15 lateral gene transfer events.</title>
        <authorList>
            <person name="Petersen C."/>
            <person name="Sorensen T."/>
            <person name="Nielsen M.R."/>
            <person name="Sondergaard T.E."/>
            <person name="Sorensen J.L."/>
            <person name="Fitzpatrick D.A."/>
            <person name="Frisvad J.C."/>
            <person name="Nielsen K.L."/>
        </authorList>
    </citation>
    <scope>NUCLEOTIDE SEQUENCE</scope>
    <source>
        <strain evidence="1">IBT 29677</strain>
    </source>
</reference>
<accession>A0A9X0B2E9</accession>
<gene>
    <name evidence="1" type="ORF">N7509_008213</name>
</gene>
<name>A0A9X0B2E9_9EURO</name>
<comment type="caution">
    <text evidence="1">The sequence shown here is derived from an EMBL/GenBank/DDBJ whole genome shotgun (WGS) entry which is preliminary data.</text>
</comment>
<organism evidence="1 2">
    <name type="scientific">Penicillium cosmopolitanum</name>
    <dbReference type="NCBI Taxonomy" id="1131564"/>
    <lineage>
        <taxon>Eukaryota</taxon>
        <taxon>Fungi</taxon>
        <taxon>Dikarya</taxon>
        <taxon>Ascomycota</taxon>
        <taxon>Pezizomycotina</taxon>
        <taxon>Eurotiomycetes</taxon>
        <taxon>Eurotiomycetidae</taxon>
        <taxon>Eurotiales</taxon>
        <taxon>Aspergillaceae</taxon>
        <taxon>Penicillium</taxon>
    </lineage>
</organism>
<reference evidence="1" key="1">
    <citation type="submission" date="2022-12" db="EMBL/GenBank/DDBJ databases">
        <authorList>
            <person name="Petersen C."/>
        </authorList>
    </citation>
    <scope>NUCLEOTIDE SEQUENCE</scope>
    <source>
        <strain evidence="1">IBT 29677</strain>
    </source>
</reference>
<dbReference type="AlphaFoldDB" id="A0A9X0B2E9"/>
<keyword evidence="2" id="KW-1185">Reference proteome</keyword>
<evidence type="ECO:0000313" key="1">
    <source>
        <dbReference type="EMBL" id="KAJ5385672.1"/>
    </source>
</evidence>